<gene>
    <name evidence="2" type="ORF">ABVQ20_04895</name>
</gene>
<comment type="caution">
    <text evidence="2">The sequence shown here is derived from an EMBL/GenBank/DDBJ whole genome shotgun (WGS) entry which is preliminary data.</text>
</comment>
<dbReference type="Proteomes" id="UP001548832">
    <property type="component" value="Unassembled WGS sequence"/>
</dbReference>
<name>A0ABV2D8G3_9HYPH</name>
<proteinExistence type="predicted"/>
<dbReference type="EMBL" id="JBEWSZ010000001">
    <property type="protein sequence ID" value="MET2826308.1"/>
    <property type="molecule type" value="Genomic_DNA"/>
</dbReference>
<reference evidence="2 3" key="1">
    <citation type="submission" date="2024-06" db="EMBL/GenBank/DDBJ databases">
        <authorList>
            <person name="Kim D.-U."/>
        </authorList>
    </citation>
    <scope>NUCLEOTIDE SEQUENCE [LARGE SCALE GENOMIC DNA]</scope>
    <source>
        <strain evidence="2 3">KACC15460</strain>
    </source>
</reference>
<keyword evidence="3" id="KW-1185">Reference proteome</keyword>
<organism evidence="2 3">
    <name type="scientific">Mesorhizobium shangrilense</name>
    <dbReference type="NCBI Taxonomy" id="460060"/>
    <lineage>
        <taxon>Bacteria</taxon>
        <taxon>Pseudomonadati</taxon>
        <taxon>Pseudomonadota</taxon>
        <taxon>Alphaproteobacteria</taxon>
        <taxon>Hyphomicrobiales</taxon>
        <taxon>Phyllobacteriaceae</taxon>
        <taxon>Mesorhizobium</taxon>
    </lineage>
</organism>
<dbReference type="PROSITE" id="PS51379">
    <property type="entry name" value="4FE4S_FER_2"/>
    <property type="match status" value="1"/>
</dbReference>
<dbReference type="InterPro" id="IPR017896">
    <property type="entry name" value="4Fe4S_Fe-S-bd"/>
</dbReference>
<accession>A0ABV2D8G3</accession>
<evidence type="ECO:0000313" key="3">
    <source>
        <dbReference type="Proteomes" id="UP001548832"/>
    </source>
</evidence>
<feature type="domain" description="4Fe-4S ferredoxin-type" evidence="1">
    <location>
        <begin position="145"/>
        <end position="176"/>
    </location>
</feature>
<sequence>MTSGSVEAIAAALSADGLIVRGGFNFTAGDASPIGLSGALAKSALLVGQAGAAPWPHFLRWREKQPQAVANPLDTWSRQVIGAVADAFGARAVSPSDKPYLPFQQWAMRAEGLKPSPLGILMHPRYGLWHAYRGALLFEDELPIEVPQAAIHLCDACVGKPCMKACPVDAYSAEGFAYQSCLAHVRGATGEPCRSGGCLDRNACPYGTAYRYPAEVQAFHMASFAPMVG</sequence>
<evidence type="ECO:0000313" key="2">
    <source>
        <dbReference type="EMBL" id="MET2826308.1"/>
    </source>
</evidence>
<dbReference type="RefSeq" id="WP_354458396.1">
    <property type="nucleotide sequence ID" value="NZ_JBEWSZ010000001.1"/>
</dbReference>
<protein>
    <submittedName>
        <fullName evidence="2">4Fe-4S dicluster domain-containing protein</fullName>
    </submittedName>
</protein>
<evidence type="ECO:0000259" key="1">
    <source>
        <dbReference type="PROSITE" id="PS51379"/>
    </source>
</evidence>